<dbReference type="EMBL" id="JAJCQG010000008">
    <property type="protein sequence ID" value="MCB7280183.1"/>
    <property type="molecule type" value="Genomic_DNA"/>
</dbReference>
<dbReference type="Gene3D" id="2.30.42.10">
    <property type="match status" value="1"/>
</dbReference>
<reference evidence="2" key="1">
    <citation type="submission" date="2021-10" db="EMBL/GenBank/DDBJ databases">
        <title>Collection of gut derived symbiotic bacterial strains cultured from healthy donors.</title>
        <authorList>
            <person name="Lin H."/>
            <person name="Littmann E."/>
            <person name="Kohout C."/>
            <person name="Pamer E.G."/>
        </authorList>
    </citation>
    <scope>NUCLEOTIDE SEQUENCE</scope>
    <source>
        <strain evidence="2">DFI.1.167</strain>
    </source>
</reference>
<comment type="caution">
    <text evidence="2">The sequence shown here is derived from an EMBL/GenBank/DDBJ whole genome shotgun (WGS) entry which is preliminary data.</text>
</comment>
<evidence type="ECO:0000313" key="3">
    <source>
        <dbReference type="Proteomes" id="UP001199363"/>
    </source>
</evidence>
<accession>A0AAW4UV44</accession>
<dbReference type="SUPFAM" id="SSF50156">
    <property type="entry name" value="PDZ domain-like"/>
    <property type="match status" value="1"/>
</dbReference>
<organism evidence="2 3">
    <name type="scientific">Phocaeicola vulgatus</name>
    <name type="common">Bacteroides vulgatus</name>
    <dbReference type="NCBI Taxonomy" id="821"/>
    <lineage>
        <taxon>Bacteria</taxon>
        <taxon>Pseudomonadati</taxon>
        <taxon>Bacteroidota</taxon>
        <taxon>Bacteroidia</taxon>
        <taxon>Bacteroidales</taxon>
        <taxon>Bacteroidaceae</taxon>
        <taxon>Phocaeicola</taxon>
    </lineage>
</organism>
<gene>
    <name evidence="2" type="ORF">LI282_03920</name>
</gene>
<dbReference type="InterPro" id="IPR036034">
    <property type="entry name" value="PDZ_sf"/>
</dbReference>
<proteinExistence type="predicted"/>
<evidence type="ECO:0000313" key="2">
    <source>
        <dbReference type="EMBL" id="MCB7280183.1"/>
    </source>
</evidence>
<dbReference type="InterPro" id="IPR041613">
    <property type="entry name" value="Pept_S41_N"/>
</dbReference>
<dbReference type="Gene3D" id="3.90.226.10">
    <property type="entry name" value="2-enoyl-CoA Hydratase, Chain A, domain 1"/>
    <property type="match status" value="1"/>
</dbReference>
<dbReference type="PROSITE" id="PS51257">
    <property type="entry name" value="PROKAR_LIPOPROTEIN"/>
    <property type="match status" value="1"/>
</dbReference>
<dbReference type="Pfam" id="PF18294">
    <property type="entry name" value="Pept_S41_N"/>
    <property type="match status" value="1"/>
</dbReference>
<evidence type="ECO:0000259" key="1">
    <source>
        <dbReference type="Pfam" id="PF18294"/>
    </source>
</evidence>
<dbReference type="Proteomes" id="UP001199363">
    <property type="component" value="Unassembled WGS sequence"/>
</dbReference>
<dbReference type="Gene3D" id="3.30.750.170">
    <property type="match status" value="1"/>
</dbReference>
<sequence>MKHIRSTFFLLTTLFIMASCGEDRSGEYYALIGENVWIEQIMKEHYLWYDSIPAIKETDYFAEPEDFLQKLVYTKAQNGKGDPYSYIEIKDASDAARSYLQRTSTYGFDFELMTDPTGISSHVFARILFVLPNSPASEAGLERGNWISAIGKEELTNNNYGYLMEGGNTTFARESLVFDEEGNSSWIATDTVKVAASRPVELNPFYIDTVYEVSGKK</sequence>
<dbReference type="AlphaFoldDB" id="A0AAW4UV44"/>
<protein>
    <recommendedName>
        <fullName evidence="1">Peptidase S41 N-terminal domain-containing protein</fullName>
    </recommendedName>
</protein>
<feature type="domain" description="Peptidase S41 N-terminal" evidence="1">
    <location>
        <begin position="34"/>
        <end position="86"/>
    </location>
</feature>
<name>A0AAW4UV44_PHOVU</name>